<name>E8N284_ANATU</name>
<dbReference type="HOGENOM" id="CLU_089938_0_0_0"/>
<evidence type="ECO:0000313" key="3">
    <source>
        <dbReference type="Proteomes" id="UP000008922"/>
    </source>
</evidence>
<dbReference type="EMBL" id="AP012029">
    <property type="protein sequence ID" value="BAJ65031.1"/>
    <property type="molecule type" value="Genomic_DNA"/>
</dbReference>
<evidence type="ECO:0000259" key="1">
    <source>
        <dbReference type="Pfam" id="PF11716"/>
    </source>
</evidence>
<proteinExistence type="predicted"/>
<evidence type="ECO:0000313" key="2">
    <source>
        <dbReference type="EMBL" id="BAJ65031.1"/>
    </source>
</evidence>
<dbReference type="InParanoid" id="E8N284"/>
<dbReference type="eggNOG" id="COG2318">
    <property type="taxonomic scope" value="Bacteria"/>
</dbReference>
<dbReference type="RefSeq" id="WP_013561372.1">
    <property type="nucleotide sequence ID" value="NC_014960.1"/>
</dbReference>
<feature type="domain" description="Mycothiol-dependent maleylpyruvate isomerase metal-binding" evidence="1">
    <location>
        <begin position="17"/>
        <end position="160"/>
    </location>
</feature>
<dbReference type="InterPro" id="IPR034660">
    <property type="entry name" value="DinB/YfiT-like"/>
</dbReference>
<dbReference type="Gene3D" id="1.20.120.450">
    <property type="entry name" value="dinb family like domain"/>
    <property type="match status" value="1"/>
</dbReference>
<sequence length="281" mass="31611">MLTPVEPLNLVELLPPLSSELIALLRSVRRPQWLEQTVCTGWAVRDVTAHLLDTALRDLSIKRDRMAPRLPDAPITNAAELAAHVNRLNAEWVVAARRISPNLLVDMLELVEKQMYAFYKSLPPEGAAVLSLPWSGARSIPVWLDVARIYVERWTHQQHIRMALGAPLLVERRWLFPVFDTLVRALPDIYQIVREPQNTTLTLRITGEAGGEWSLVKRASGWRLYSGAADAPQALLEIEQDMAWRLMTRAVSPQTCRACAVIHGDQSLGLQLLMMCATLYG</sequence>
<dbReference type="GO" id="GO:0046872">
    <property type="term" value="F:metal ion binding"/>
    <property type="evidence" value="ECO:0007669"/>
    <property type="project" value="InterPro"/>
</dbReference>
<dbReference type="AlphaFoldDB" id="E8N284"/>
<dbReference type="Pfam" id="PF11716">
    <property type="entry name" value="MDMPI_N"/>
    <property type="match status" value="1"/>
</dbReference>
<dbReference type="KEGG" id="atm:ANT_30050"/>
<dbReference type="OrthoDB" id="154293at2"/>
<dbReference type="SUPFAM" id="SSF109854">
    <property type="entry name" value="DinB/YfiT-like putative metalloenzymes"/>
    <property type="match status" value="1"/>
</dbReference>
<protein>
    <recommendedName>
        <fullName evidence="1">Mycothiol-dependent maleylpyruvate isomerase metal-binding domain-containing protein</fullName>
    </recommendedName>
</protein>
<dbReference type="Proteomes" id="UP000008922">
    <property type="component" value="Chromosome"/>
</dbReference>
<keyword evidence="3" id="KW-1185">Reference proteome</keyword>
<organism evidence="2 3">
    <name type="scientific">Anaerolinea thermophila (strain DSM 14523 / JCM 11388 / NBRC 100420 / UNI-1)</name>
    <dbReference type="NCBI Taxonomy" id="926569"/>
    <lineage>
        <taxon>Bacteria</taxon>
        <taxon>Bacillati</taxon>
        <taxon>Chloroflexota</taxon>
        <taxon>Anaerolineae</taxon>
        <taxon>Anaerolineales</taxon>
        <taxon>Anaerolineaceae</taxon>
        <taxon>Anaerolinea</taxon>
    </lineage>
</organism>
<accession>E8N284</accession>
<dbReference type="InterPro" id="IPR024344">
    <property type="entry name" value="MDMPI_metal-binding"/>
</dbReference>
<dbReference type="STRING" id="926569.ANT_30050"/>
<gene>
    <name evidence="2" type="ordered locus">ANT_30050</name>
</gene>
<reference evidence="2 3" key="1">
    <citation type="submission" date="2010-12" db="EMBL/GenBank/DDBJ databases">
        <title>Whole genome sequence of Anaerolinea thermophila UNI-1.</title>
        <authorList>
            <person name="Narita-Yamada S."/>
            <person name="Kishi E."/>
            <person name="Watanabe Y."/>
            <person name="Takasaki K."/>
            <person name="Ankai A."/>
            <person name="Oguchi A."/>
            <person name="Fukui S."/>
            <person name="Takahashi M."/>
            <person name="Yashiro I."/>
            <person name="Hosoyama A."/>
            <person name="Sekiguchi Y."/>
            <person name="Hanada S."/>
            <person name="Fujita N."/>
        </authorList>
    </citation>
    <scope>NUCLEOTIDE SEQUENCE [LARGE SCALE GENOMIC DNA]</scope>
    <source>
        <strain evidence="3">DSM 14523 / JCM 11388 / NBRC 100420 / UNI-1</strain>
    </source>
</reference>